<dbReference type="EMBL" id="LPUX01000061">
    <property type="protein sequence ID" value="OAP38489.1"/>
    <property type="molecule type" value="Genomic_DNA"/>
</dbReference>
<dbReference type="Gene3D" id="3.40.225.10">
    <property type="entry name" value="Class II aldolase/adducin N-terminal domain"/>
    <property type="match status" value="1"/>
</dbReference>
<dbReference type="AlphaFoldDB" id="A0A178XT87"/>
<dbReference type="GO" id="GO:0019323">
    <property type="term" value="P:pentose catabolic process"/>
    <property type="evidence" value="ECO:0007669"/>
    <property type="project" value="TreeGrafter"/>
</dbReference>
<gene>
    <name evidence="10" type="primary">araD</name>
    <name evidence="10" type="ORF">AU381_23300</name>
</gene>
<reference evidence="10 11" key="1">
    <citation type="journal article" date="2016" name="Int. J. Syst. Evol. Microbiol.">
        <title>Ensifer glycinis sp. nov., an novel rhizobial species associated with Glycine spp.</title>
        <authorList>
            <person name="Yan H."/>
            <person name="Yan J."/>
            <person name="Sui X.H."/>
            <person name="Wang E.T."/>
            <person name="Chen W.X."/>
            <person name="Zhang X.X."/>
            <person name="Chen W.F."/>
        </authorList>
    </citation>
    <scope>NUCLEOTIDE SEQUENCE [LARGE SCALE GENOMIC DNA]</scope>
    <source>
        <strain evidence="10 11">CCBAU 23380</strain>
    </source>
</reference>
<organism evidence="10 11">
    <name type="scientific">Sinorhizobium glycinis</name>
    <dbReference type="NCBI Taxonomy" id="1472378"/>
    <lineage>
        <taxon>Bacteria</taxon>
        <taxon>Pseudomonadati</taxon>
        <taxon>Pseudomonadota</taxon>
        <taxon>Alphaproteobacteria</taxon>
        <taxon>Hyphomicrobiales</taxon>
        <taxon>Rhizobiaceae</taxon>
        <taxon>Sinorhizobium/Ensifer group</taxon>
        <taxon>Sinorhizobium</taxon>
    </lineage>
</organism>
<evidence type="ECO:0000256" key="6">
    <source>
        <dbReference type="ARBA" id="ARBA00022833"/>
    </source>
</evidence>
<evidence type="ECO:0000259" key="9">
    <source>
        <dbReference type="SMART" id="SM01007"/>
    </source>
</evidence>
<dbReference type="InterPro" id="IPR036409">
    <property type="entry name" value="Aldolase_II/adducin_N_sf"/>
</dbReference>
<evidence type="ECO:0000256" key="3">
    <source>
        <dbReference type="ARBA" id="ARBA00010037"/>
    </source>
</evidence>
<keyword evidence="6" id="KW-0862">Zinc</keyword>
<name>A0A178XT87_9HYPH</name>
<sequence length="236" mass="25645">MKHSALRQAVLDANFKLYESGLVISTFGNVSAIDRANGVVAIKPSGVSYKAMETGDIVITDLDGRVVDGDLRPSSDLDTHIELYKSFPTIGAVVHTHSYFATAWAQSGQPIPVMGTTHADYFNGTIPVTRQLTDCEIRDDYVRNTGRVIAEALGNRDPLSIPAALVNDHGPFCWGKDAADAVHNAEMLEAVAKIALHSRQISLESPEISTALLDRHFQRKHGSSATYGQTERSKQV</sequence>
<evidence type="ECO:0000313" key="11">
    <source>
        <dbReference type="Proteomes" id="UP000094025"/>
    </source>
</evidence>
<dbReference type="Proteomes" id="UP000094025">
    <property type="component" value="Unassembled WGS sequence"/>
</dbReference>
<dbReference type="Pfam" id="PF00596">
    <property type="entry name" value="Aldolase_II"/>
    <property type="match status" value="1"/>
</dbReference>
<dbReference type="GO" id="GO:0008742">
    <property type="term" value="F:L-ribulose-phosphate 4-epimerase activity"/>
    <property type="evidence" value="ECO:0007669"/>
    <property type="project" value="UniProtKB-EC"/>
</dbReference>
<evidence type="ECO:0000256" key="5">
    <source>
        <dbReference type="ARBA" id="ARBA00022723"/>
    </source>
</evidence>
<dbReference type="RefSeq" id="WP_064243028.1">
    <property type="nucleotide sequence ID" value="NZ_LPUX01000061.1"/>
</dbReference>
<dbReference type="SMART" id="SM01007">
    <property type="entry name" value="Aldolase_II"/>
    <property type="match status" value="1"/>
</dbReference>
<keyword evidence="5" id="KW-0479">Metal-binding</keyword>
<comment type="cofactor">
    <cofactor evidence="2">
        <name>Zn(2+)</name>
        <dbReference type="ChEBI" id="CHEBI:29105"/>
    </cofactor>
</comment>
<evidence type="ECO:0000313" key="10">
    <source>
        <dbReference type="EMBL" id="OAP38489.1"/>
    </source>
</evidence>
<comment type="caution">
    <text evidence="10">The sequence shown here is derived from an EMBL/GenBank/DDBJ whole genome shotgun (WGS) entry which is preliminary data.</text>
</comment>
<dbReference type="PANTHER" id="PTHR22789">
    <property type="entry name" value="FUCULOSE PHOSPHATE ALDOLASE"/>
    <property type="match status" value="1"/>
</dbReference>
<dbReference type="InterPro" id="IPR001303">
    <property type="entry name" value="Aldolase_II/adducin_N"/>
</dbReference>
<proteinExistence type="inferred from homology"/>
<dbReference type="InterPro" id="IPR050197">
    <property type="entry name" value="Aldolase_class_II_sugar_metab"/>
</dbReference>
<keyword evidence="7" id="KW-0413">Isomerase</keyword>
<accession>A0A178XT87</accession>
<dbReference type="EC" id="5.1.3.4" evidence="4"/>
<evidence type="ECO:0000256" key="8">
    <source>
        <dbReference type="ARBA" id="ARBA00023277"/>
    </source>
</evidence>
<dbReference type="GO" id="GO:0046872">
    <property type="term" value="F:metal ion binding"/>
    <property type="evidence" value="ECO:0007669"/>
    <property type="project" value="UniProtKB-KW"/>
</dbReference>
<dbReference type="FunFam" id="3.40.225.10:FF:000001">
    <property type="entry name" value="L-ribulose-5-phosphate 4-epimerase UlaF"/>
    <property type="match status" value="1"/>
</dbReference>
<keyword evidence="11" id="KW-1185">Reference proteome</keyword>
<comment type="catalytic activity">
    <reaction evidence="1">
        <text>L-ribulose 5-phosphate = D-xylulose 5-phosphate</text>
        <dbReference type="Rhea" id="RHEA:22368"/>
        <dbReference type="ChEBI" id="CHEBI:57737"/>
        <dbReference type="ChEBI" id="CHEBI:58226"/>
        <dbReference type="EC" id="5.1.3.4"/>
    </reaction>
</comment>
<protein>
    <recommendedName>
        <fullName evidence="4">L-ribulose-5-phosphate 4-epimerase</fullName>
        <ecNumber evidence="4">5.1.3.4</ecNumber>
    </recommendedName>
</protein>
<dbReference type="SUPFAM" id="SSF53639">
    <property type="entry name" value="AraD/HMP-PK domain-like"/>
    <property type="match status" value="1"/>
</dbReference>
<dbReference type="NCBIfam" id="NF006047">
    <property type="entry name" value="PRK08193.1"/>
    <property type="match status" value="1"/>
</dbReference>
<evidence type="ECO:0000256" key="2">
    <source>
        <dbReference type="ARBA" id="ARBA00001947"/>
    </source>
</evidence>
<dbReference type="PANTHER" id="PTHR22789:SF8">
    <property type="entry name" value="L-RIBULOSE-5-PHOSPHATE 4-EPIMERASE SGBE"/>
    <property type="match status" value="1"/>
</dbReference>
<keyword evidence="8" id="KW-0119">Carbohydrate metabolism</keyword>
<feature type="domain" description="Class II aldolase/adducin N-terminal" evidence="9">
    <location>
        <begin position="8"/>
        <end position="196"/>
    </location>
</feature>
<evidence type="ECO:0000256" key="1">
    <source>
        <dbReference type="ARBA" id="ARBA00001726"/>
    </source>
</evidence>
<dbReference type="STRING" id="1472378.AU381_23300"/>
<dbReference type="GO" id="GO:0005829">
    <property type="term" value="C:cytosol"/>
    <property type="evidence" value="ECO:0007669"/>
    <property type="project" value="TreeGrafter"/>
</dbReference>
<comment type="similarity">
    <text evidence="3">Belongs to the aldolase class II family. AraD/FucA subfamily.</text>
</comment>
<dbReference type="OrthoDB" id="5291399at2"/>
<evidence type="ECO:0000256" key="4">
    <source>
        <dbReference type="ARBA" id="ARBA00013186"/>
    </source>
</evidence>
<dbReference type="GO" id="GO:0016832">
    <property type="term" value="F:aldehyde-lyase activity"/>
    <property type="evidence" value="ECO:0007669"/>
    <property type="project" value="TreeGrafter"/>
</dbReference>
<evidence type="ECO:0000256" key="7">
    <source>
        <dbReference type="ARBA" id="ARBA00023235"/>
    </source>
</evidence>